<sequence>MQLSIIRRICLERIMNKMPTAIDLFCGCGGLSLGFQKAGFKIIRAFDNWDKAVAIYNKNFNHKAELKDAYDITPKYLKSFNPDFIIGGPPCQDYSSAGKQDETLGRANLTLRFAELVCAAHTDWFVMENVDRILKSETLPKALKMFKNAGYGLTQVVLDASLCGTPQKRKRFFLIGELGGRDNAIKKIILKDLAAKNMTIRDYLGREFGTDYYYRHPRSYARRGIFSIDEPSPTVRGVNRPIPKTYKIHPGDATKDLSKVRPLTTLERARIQTFPPTFQFEGSKTDLEQIIGNAVPVELAAYVGKHILAYLNTPKSYKEFDMEYIQLELKFD</sequence>
<dbReference type="PANTHER" id="PTHR46098">
    <property type="entry name" value="TRNA (CYTOSINE(38)-C(5))-METHYLTRANSFERASE"/>
    <property type="match status" value="1"/>
</dbReference>
<evidence type="ECO:0000313" key="9">
    <source>
        <dbReference type="Proteomes" id="UP001315001"/>
    </source>
</evidence>
<comment type="similarity">
    <text evidence="5 6">Belongs to the class I-like SAM-binding methyltransferase superfamily. C5-methyltransferase family.</text>
</comment>
<evidence type="ECO:0000256" key="1">
    <source>
        <dbReference type="ARBA" id="ARBA00022603"/>
    </source>
</evidence>
<evidence type="ECO:0000256" key="5">
    <source>
        <dbReference type="PROSITE-ProRule" id="PRU01016"/>
    </source>
</evidence>
<proteinExistence type="inferred from homology"/>
<evidence type="ECO:0000256" key="7">
    <source>
        <dbReference type="RuleBase" id="RU000417"/>
    </source>
</evidence>
<keyword evidence="1 5" id="KW-0489">Methyltransferase</keyword>
<dbReference type="Gene3D" id="3.90.120.10">
    <property type="entry name" value="DNA Methylase, subunit A, domain 2"/>
    <property type="match status" value="1"/>
</dbReference>
<comment type="caution">
    <text evidence="8">The sequence shown here is derived from an EMBL/GenBank/DDBJ whole genome shotgun (WGS) entry which is preliminary data.</text>
</comment>
<dbReference type="PRINTS" id="PR00105">
    <property type="entry name" value="C5METTRFRASE"/>
</dbReference>
<comment type="catalytic activity">
    <reaction evidence="7">
        <text>a 2'-deoxycytidine in DNA + S-adenosyl-L-methionine = a 5-methyl-2'-deoxycytidine in DNA + S-adenosyl-L-homocysteine + H(+)</text>
        <dbReference type="Rhea" id="RHEA:13681"/>
        <dbReference type="Rhea" id="RHEA-COMP:11369"/>
        <dbReference type="Rhea" id="RHEA-COMP:11370"/>
        <dbReference type="ChEBI" id="CHEBI:15378"/>
        <dbReference type="ChEBI" id="CHEBI:57856"/>
        <dbReference type="ChEBI" id="CHEBI:59789"/>
        <dbReference type="ChEBI" id="CHEBI:85452"/>
        <dbReference type="ChEBI" id="CHEBI:85454"/>
        <dbReference type="EC" id="2.1.1.37"/>
    </reaction>
</comment>
<dbReference type="PROSITE" id="PS00094">
    <property type="entry name" value="C5_MTASE_1"/>
    <property type="match status" value="1"/>
</dbReference>
<keyword evidence="3 5" id="KW-0949">S-adenosyl-L-methionine</keyword>
<evidence type="ECO:0000256" key="6">
    <source>
        <dbReference type="RuleBase" id="RU000416"/>
    </source>
</evidence>
<dbReference type="GO" id="GO:0008168">
    <property type="term" value="F:methyltransferase activity"/>
    <property type="evidence" value="ECO:0007669"/>
    <property type="project" value="UniProtKB-KW"/>
</dbReference>
<reference evidence="8 9" key="1">
    <citation type="submission" date="2021-02" db="EMBL/GenBank/DDBJ databases">
        <title>Lactate utilizing bacteria of the human gut.</title>
        <authorList>
            <person name="Sheridan P.O."/>
        </authorList>
    </citation>
    <scope>NUCLEOTIDE SEQUENCE [LARGE SCALE GENOMIC DNA]</scope>
    <source>
        <strain evidence="8 9">HTF-83D</strain>
    </source>
</reference>
<keyword evidence="4" id="KW-0680">Restriction system</keyword>
<dbReference type="InterPro" id="IPR018117">
    <property type="entry name" value="C5_DNA_meth_AS"/>
</dbReference>
<evidence type="ECO:0000256" key="4">
    <source>
        <dbReference type="ARBA" id="ARBA00022747"/>
    </source>
</evidence>
<keyword evidence="2 5" id="KW-0808">Transferase</keyword>
<dbReference type="SUPFAM" id="SSF53335">
    <property type="entry name" value="S-adenosyl-L-methionine-dependent methyltransferases"/>
    <property type="match status" value="1"/>
</dbReference>
<dbReference type="Pfam" id="PF00145">
    <property type="entry name" value="DNA_methylase"/>
    <property type="match status" value="1"/>
</dbReference>
<dbReference type="InterPro" id="IPR050750">
    <property type="entry name" value="C5-MTase"/>
</dbReference>
<dbReference type="PROSITE" id="PS00095">
    <property type="entry name" value="C5_MTASE_2"/>
    <property type="match status" value="1"/>
</dbReference>
<dbReference type="PANTHER" id="PTHR46098:SF1">
    <property type="entry name" value="TRNA (CYTOSINE(38)-C(5))-METHYLTRANSFERASE"/>
    <property type="match status" value="1"/>
</dbReference>
<dbReference type="EC" id="2.1.1.37" evidence="7"/>
<dbReference type="GO" id="GO:0032259">
    <property type="term" value="P:methylation"/>
    <property type="evidence" value="ECO:0007669"/>
    <property type="project" value="UniProtKB-KW"/>
</dbReference>
<protein>
    <recommendedName>
        <fullName evidence="7">Cytosine-specific methyltransferase</fullName>
        <ecNumber evidence="7">2.1.1.37</ecNumber>
    </recommendedName>
</protein>
<name>A0ABS3ZK37_9FIRM</name>
<dbReference type="CDD" id="cd00315">
    <property type="entry name" value="Cyt_C5_DNA_methylase"/>
    <property type="match status" value="1"/>
</dbReference>
<keyword evidence="9" id="KW-1185">Reference proteome</keyword>
<dbReference type="Proteomes" id="UP001315001">
    <property type="component" value="Unassembled WGS sequence"/>
</dbReference>
<dbReference type="Gene3D" id="3.40.50.150">
    <property type="entry name" value="Vaccinia Virus protein VP39"/>
    <property type="match status" value="1"/>
</dbReference>
<dbReference type="InterPro" id="IPR031303">
    <property type="entry name" value="C5_meth_CS"/>
</dbReference>
<dbReference type="NCBIfam" id="TIGR00675">
    <property type="entry name" value="dcm"/>
    <property type="match status" value="1"/>
</dbReference>
<dbReference type="InterPro" id="IPR001525">
    <property type="entry name" value="C5_MeTfrase"/>
</dbReference>
<evidence type="ECO:0000256" key="2">
    <source>
        <dbReference type="ARBA" id="ARBA00022679"/>
    </source>
</evidence>
<evidence type="ECO:0000256" key="3">
    <source>
        <dbReference type="ARBA" id="ARBA00022691"/>
    </source>
</evidence>
<dbReference type="EMBL" id="JAFIQO010000114">
    <property type="protein sequence ID" value="MBP0057234.1"/>
    <property type="molecule type" value="Genomic_DNA"/>
</dbReference>
<dbReference type="InterPro" id="IPR029063">
    <property type="entry name" value="SAM-dependent_MTases_sf"/>
</dbReference>
<dbReference type="PROSITE" id="PS51679">
    <property type="entry name" value="SAM_MT_C5"/>
    <property type="match status" value="1"/>
</dbReference>
<accession>A0ABS3ZK37</accession>
<evidence type="ECO:0000313" key="8">
    <source>
        <dbReference type="EMBL" id="MBP0057234.1"/>
    </source>
</evidence>
<gene>
    <name evidence="8" type="ORF">JYQ75_07490</name>
</gene>
<organism evidence="8 9">
    <name type="scientific">Anaerobutyricum soehngenii</name>
    <dbReference type="NCBI Taxonomy" id="105843"/>
    <lineage>
        <taxon>Bacteria</taxon>
        <taxon>Bacillati</taxon>
        <taxon>Bacillota</taxon>
        <taxon>Clostridia</taxon>
        <taxon>Lachnospirales</taxon>
        <taxon>Lachnospiraceae</taxon>
        <taxon>Anaerobutyricum</taxon>
    </lineage>
</organism>
<feature type="active site" evidence="5">
    <location>
        <position position="91"/>
    </location>
</feature>